<protein>
    <submittedName>
        <fullName evidence="2">Uncharacterized protein</fullName>
    </submittedName>
</protein>
<keyword evidence="3" id="KW-1185">Reference proteome</keyword>
<dbReference type="EMBL" id="MNCJ02000321">
    <property type="protein sequence ID" value="KAF5802409.1"/>
    <property type="molecule type" value="Genomic_DNA"/>
</dbReference>
<feature type="region of interest" description="Disordered" evidence="1">
    <location>
        <begin position="1"/>
        <end position="22"/>
    </location>
</feature>
<name>A0A9K3ITE2_HELAN</name>
<dbReference type="AlphaFoldDB" id="A0A9K3ITE2"/>
<sequence>MQLQESESPSNTRDMDQSNSRPSFLKLIEEDDSLFLYPVVAPIDAVEEPAIDEQQDGHVYKFVRMASKDFVSFNIILGTTIY</sequence>
<gene>
    <name evidence="2" type="ORF">HanXRQr2_Chr06g0259171</name>
</gene>
<evidence type="ECO:0000313" key="2">
    <source>
        <dbReference type="EMBL" id="KAF5802409.1"/>
    </source>
</evidence>
<reference evidence="2" key="2">
    <citation type="submission" date="2020-06" db="EMBL/GenBank/DDBJ databases">
        <title>Helianthus annuus Genome sequencing and assembly Release 2.</title>
        <authorList>
            <person name="Gouzy J."/>
            <person name="Langlade N."/>
            <person name="Munos S."/>
        </authorList>
    </citation>
    <scope>NUCLEOTIDE SEQUENCE</scope>
    <source>
        <tissue evidence="2">Leaves</tissue>
    </source>
</reference>
<evidence type="ECO:0000256" key="1">
    <source>
        <dbReference type="SAM" id="MobiDB-lite"/>
    </source>
</evidence>
<reference evidence="2" key="1">
    <citation type="journal article" date="2017" name="Nature">
        <title>The sunflower genome provides insights into oil metabolism, flowering and Asterid evolution.</title>
        <authorList>
            <person name="Badouin H."/>
            <person name="Gouzy J."/>
            <person name="Grassa C.J."/>
            <person name="Murat F."/>
            <person name="Staton S.E."/>
            <person name="Cottret L."/>
            <person name="Lelandais-Briere C."/>
            <person name="Owens G.L."/>
            <person name="Carrere S."/>
            <person name="Mayjonade B."/>
            <person name="Legrand L."/>
            <person name="Gill N."/>
            <person name="Kane N.C."/>
            <person name="Bowers J.E."/>
            <person name="Hubner S."/>
            <person name="Bellec A."/>
            <person name="Berard A."/>
            <person name="Berges H."/>
            <person name="Blanchet N."/>
            <person name="Boniface M.C."/>
            <person name="Brunel D."/>
            <person name="Catrice O."/>
            <person name="Chaidir N."/>
            <person name="Claudel C."/>
            <person name="Donnadieu C."/>
            <person name="Faraut T."/>
            <person name="Fievet G."/>
            <person name="Helmstetter N."/>
            <person name="King M."/>
            <person name="Knapp S.J."/>
            <person name="Lai Z."/>
            <person name="Le Paslier M.C."/>
            <person name="Lippi Y."/>
            <person name="Lorenzon L."/>
            <person name="Mandel J.R."/>
            <person name="Marage G."/>
            <person name="Marchand G."/>
            <person name="Marquand E."/>
            <person name="Bret-Mestries E."/>
            <person name="Morien E."/>
            <person name="Nambeesan S."/>
            <person name="Nguyen T."/>
            <person name="Pegot-Espagnet P."/>
            <person name="Pouilly N."/>
            <person name="Raftis F."/>
            <person name="Sallet E."/>
            <person name="Schiex T."/>
            <person name="Thomas J."/>
            <person name="Vandecasteele C."/>
            <person name="Vares D."/>
            <person name="Vear F."/>
            <person name="Vautrin S."/>
            <person name="Crespi M."/>
            <person name="Mangin B."/>
            <person name="Burke J.M."/>
            <person name="Salse J."/>
            <person name="Munos S."/>
            <person name="Vincourt P."/>
            <person name="Rieseberg L.H."/>
            <person name="Langlade N.B."/>
        </authorList>
    </citation>
    <scope>NUCLEOTIDE SEQUENCE</scope>
    <source>
        <tissue evidence="2">Leaves</tissue>
    </source>
</reference>
<organism evidence="2 3">
    <name type="scientific">Helianthus annuus</name>
    <name type="common">Common sunflower</name>
    <dbReference type="NCBI Taxonomy" id="4232"/>
    <lineage>
        <taxon>Eukaryota</taxon>
        <taxon>Viridiplantae</taxon>
        <taxon>Streptophyta</taxon>
        <taxon>Embryophyta</taxon>
        <taxon>Tracheophyta</taxon>
        <taxon>Spermatophyta</taxon>
        <taxon>Magnoliopsida</taxon>
        <taxon>eudicotyledons</taxon>
        <taxon>Gunneridae</taxon>
        <taxon>Pentapetalae</taxon>
        <taxon>asterids</taxon>
        <taxon>campanulids</taxon>
        <taxon>Asterales</taxon>
        <taxon>Asteraceae</taxon>
        <taxon>Asteroideae</taxon>
        <taxon>Heliantheae alliance</taxon>
        <taxon>Heliantheae</taxon>
        <taxon>Helianthus</taxon>
    </lineage>
</organism>
<evidence type="ECO:0000313" key="3">
    <source>
        <dbReference type="Proteomes" id="UP000215914"/>
    </source>
</evidence>
<dbReference type="Proteomes" id="UP000215914">
    <property type="component" value="Unassembled WGS sequence"/>
</dbReference>
<proteinExistence type="predicted"/>
<comment type="caution">
    <text evidence="2">The sequence shown here is derived from an EMBL/GenBank/DDBJ whole genome shotgun (WGS) entry which is preliminary data.</text>
</comment>
<dbReference type="Gramene" id="mRNA:HanXRQr2_Chr06g0259171">
    <property type="protein sequence ID" value="mRNA:HanXRQr2_Chr06g0259171"/>
    <property type="gene ID" value="HanXRQr2_Chr06g0259171"/>
</dbReference>
<accession>A0A9K3ITE2</accession>